<dbReference type="EMBL" id="DAAGTH010000075">
    <property type="protein sequence ID" value="HAB4467438.1"/>
    <property type="molecule type" value="Genomic_DNA"/>
</dbReference>
<organism evidence="3">
    <name type="scientific">Salmonella diarizonae</name>
    <dbReference type="NCBI Taxonomy" id="59204"/>
    <lineage>
        <taxon>Bacteria</taxon>
        <taxon>Pseudomonadati</taxon>
        <taxon>Pseudomonadota</taxon>
        <taxon>Gammaproteobacteria</taxon>
        <taxon>Enterobacterales</taxon>
        <taxon>Enterobacteriaceae</taxon>
        <taxon>Salmonella</taxon>
    </lineage>
</organism>
<name>A0A6Y2KRQ7_SALDZ</name>
<reference evidence="3" key="1">
    <citation type="journal article" date="2018" name="Genome Biol.">
        <title>SKESA: strategic k-mer extension for scrupulous assemblies.</title>
        <authorList>
            <person name="Souvorov A."/>
            <person name="Agarwala R."/>
            <person name="Lipman D.J."/>
        </authorList>
    </citation>
    <scope>NUCLEOTIDE SEQUENCE</scope>
    <source>
        <strain evidence="3">Salmonella enterica</strain>
    </source>
</reference>
<sequence length="162" mass="18129">MTEEEKEKEKEEEEEEEDDDDGLAPMVDGLSGALCILILVSTVFIVSGTDAVVGVEGGKLTFRDSFVNIGDKTIYYVGGVSLSNNDLYKIREAIKSSRIKGKKIELWGAISEQIENNTGKNTYNLLKLYSDLKLPRNIEVKFNKGDLARCGDYRSCIYWSVE</sequence>
<feature type="transmembrane region" description="Helical" evidence="2">
    <location>
        <begin position="30"/>
        <end position="53"/>
    </location>
</feature>
<dbReference type="AlphaFoldDB" id="A0A6Y2KRQ7"/>
<proteinExistence type="predicted"/>
<gene>
    <name evidence="3" type="ORF">GBZ04_22875</name>
</gene>
<reference evidence="3" key="2">
    <citation type="submission" date="2019-10" db="EMBL/GenBank/DDBJ databases">
        <authorList>
            <consortium name="NCBI Pathogen Detection Project"/>
        </authorList>
    </citation>
    <scope>NUCLEOTIDE SEQUENCE</scope>
    <source>
        <strain evidence="3">Salmonella enterica</strain>
    </source>
</reference>
<evidence type="ECO:0000256" key="2">
    <source>
        <dbReference type="SAM" id="Phobius"/>
    </source>
</evidence>
<accession>A0A6Y2KRQ7</accession>
<evidence type="ECO:0000256" key="1">
    <source>
        <dbReference type="SAM" id="MobiDB-lite"/>
    </source>
</evidence>
<keyword evidence="2" id="KW-0812">Transmembrane</keyword>
<protein>
    <submittedName>
        <fullName evidence="3">Uncharacterized protein</fullName>
    </submittedName>
</protein>
<evidence type="ECO:0000313" key="3">
    <source>
        <dbReference type="EMBL" id="HAB4467438.1"/>
    </source>
</evidence>
<keyword evidence="2" id="KW-1133">Transmembrane helix</keyword>
<feature type="region of interest" description="Disordered" evidence="1">
    <location>
        <begin position="1"/>
        <end position="24"/>
    </location>
</feature>
<keyword evidence="2" id="KW-0472">Membrane</keyword>
<comment type="caution">
    <text evidence="3">The sequence shown here is derived from an EMBL/GenBank/DDBJ whole genome shotgun (WGS) entry which is preliminary data.</text>
</comment>
<feature type="compositionally biased region" description="Acidic residues" evidence="1">
    <location>
        <begin position="10"/>
        <end position="22"/>
    </location>
</feature>